<evidence type="ECO:0000313" key="2">
    <source>
        <dbReference type="EMBL" id="MBD2766778.1"/>
    </source>
</evidence>
<sequence>MKFHSRQWLAGFALLFSSAAHGQSIPFSSKELYPEGIAYNPAANAFFVSSLHYGTIGQVDRRGTYKPIIQDEALVSTTGLAVDAKRNRLLVCVADPGVSTRTDQATQGKLAKLAIYSLKTGRRTALIDLGSLGAGGHFANDVAVAPDGTAYVTDSFSPQIWQVTPAGKASVLVRNDAFAGEGFNLNGIVYHPAGFLLVAKSSDGKLFKIDLRHPERPEPVATAALPGVDGLVLNDRNELLAIQNGSDSGQISQLTTADNWATATAQGTARSEKTFPTTGSLVQGRYYVLNAKANELFDPKAVRTSDFLIQQVQFGGNASGRTN</sequence>
<dbReference type="AlphaFoldDB" id="A0A927GHU5"/>
<feature type="signal peptide" evidence="1">
    <location>
        <begin position="1"/>
        <end position="22"/>
    </location>
</feature>
<dbReference type="Proteomes" id="UP000612233">
    <property type="component" value="Unassembled WGS sequence"/>
</dbReference>
<keyword evidence="3" id="KW-1185">Reference proteome</keyword>
<protein>
    <submittedName>
        <fullName evidence="2">Gluconolaconase</fullName>
    </submittedName>
</protein>
<dbReference type="Gene3D" id="2.120.10.30">
    <property type="entry name" value="TolB, C-terminal domain"/>
    <property type="match status" value="1"/>
</dbReference>
<proteinExistence type="predicted"/>
<gene>
    <name evidence="2" type="ORF">IC235_02595</name>
</gene>
<name>A0A927GHU5_9BACT</name>
<reference evidence="2" key="1">
    <citation type="submission" date="2020-09" db="EMBL/GenBank/DDBJ databases">
        <authorList>
            <person name="Kim M.K."/>
        </authorList>
    </citation>
    <scope>NUCLEOTIDE SEQUENCE</scope>
    <source>
        <strain evidence="2">BT664</strain>
    </source>
</reference>
<organism evidence="2 3">
    <name type="scientific">Hymenobacter montanus</name>
    <dbReference type="NCBI Taxonomy" id="2771359"/>
    <lineage>
        <taxon>Bacteria</taxon>
        <taxon>Pseudomonadati</taxon>
        <taxon>Bacteroidota</taxon>
        <taxon>Cytophagia</taxon>
        <taxon>Cytophagales</taxon>
        <taxon>Hymenobacteraceae</taxon>
        <taxon>Hymenobacter</taxon>
    </lineage>
</organism>
<dbReference type="RefSeq" id="WP_191003603.1">
    <property type="nucleotide sequence ID" value="NZ_JACXAD010000002.1"/>
</dbReference>
<dbReference type="SUPFAM" id="SSF63829">
    <property type="entry name" value="Calcium-dependent phosphotriesterase"/>
    <property type="match status" value="1"/>
</dbReference>
<evidence type="ECO:0000256" key="1">
    <source>
        <dbReference type="SAM" id="SignalP"/>
    </source>
</evidence>
<dbReference type="InterPro" id="IPR053224">
    <property type="entry name" value="Sensory_adhesion_molecule"/>
</dbReference>
<dbReference type="EMBL" id="JACXAD010000002">
    <property type="protein sequence ID" value="MBD2766778.1"/>
    <property type="molecule type" value="Genomic_DNA"/>
</dbReference>
<dbReference type="PANTHER" id="PTHR31460:SF3">
    <property type="entry name" value="MESOCENTIN"/>
    <property type="match status" value="1"/>
</dbReference>
<keyword evidence="1" id="KW-0732">Signal</keyword>
<comment type="caution">
    <text evidence="2">The sequence shown here is derived from an EMBL/GenBank/DDBJ whole genome shotgun (WGS) entry which is preliminary data.</text>
</comment>
<dbReference type="PANTHER" id="PTHR31460">
    <property type="match status" value="1"/>
</dbReference>
<accession>A0A927GHU5</accession>
<evidence type="ECO:0000313" key="3">
    <source>
        <dbReference type="Proteomes" id="UP000612233"/>
    </source>
</evidence>
<feature type="chain" id="PRO_5038129563" evidence="1">
    <location>
        <begin position="23"/>
        <end position="323"/>
    </location>
</feature>
<dbReference type="InterPro" id="IPR011042">
    <property type="entry name" value="6-blade_b-propeller_TolB-like"/>
</dbReference>